<sequence length="575" mass="61202">MPSPEKRRPAAGQGPKGAAVNGPRSPPRPSRPSGSSPRKNGGSNHNSNSNSNTTPRSSTTTSNSSNVYIAPPPRAALSGTSSPAPDHPRNSTTEAAAAAVPGASLHPTAAGSGPRTAQRNNNNNRSRSPSPLPMSSPRAAATPSASTATATTPSTAQTAALLREKDARIASLERELALMEAAFHRELDKLSSAESETAAFWQARCAALERQVAAQAQALAQGHSQGQGQGQGQDGNQTGLSGAQHGGVGDAGDVVVAGAGGGREAGREEEEEEIRELRAAWEHARALVAQRDEELAALRAQVRGLKEWVSLSTRADGEAQTSDEVFAGEMMRLGSLLQNWVLVHFRKAKLDLSNADEDTVAELARLVPMYEDLLRPSRLHMLQSAVSRLLVELVFDPYFVGLPSDVAEKVKEVESFLASSTSSPESVNQWRSVTLAILRKDAAEKLQTETSAVVDAVVSRVNKLFGAITNTEASEQRDAGLQGIVSAAIELSRLLAVQKAVFRVEMPEVLPHQRTVFDAETMEDVGGEDEDSLVDREICCVTFPGIVKRGDETGAHLLQYRNVIHKARVLCRPES</sequence>
<name>A0A446BXY3_9PEZI</name>
<reference evidence="3 4" key="1">
    <citation type="submission" date="2018-04" db="EMBL/GenBank/DDBJ databases">
        <authorList>
            <person name="Huttner S."/>
            <person name="Dainat J."/>
        </authorList>
    </citation>
    <scope>NUCLEOTIDE SEQUENCE [LARGE SCALE GENOMIC DNA]</scope>
</reference>
<dbReference type="Proteomes" id="UP000289323">
    <property type="component" value="Unassembled WGS sequence"/>
</dbReference>
<feature type="coiled-coil region" evidence="1">
    <location>
        <begin position="162"/>
        <end position="189"/>
    </location>
</feature>
<keyword evidence="1" id="KW-0175">Coiled coil</keyword>
<feature type="compositionally biased region" description="Low complexity" evidence="2">
    <location>
        <begin position="114"/>
        <end position="157"/>
    </location>
</feature>
<organism evidence="3 4">
    <name type="scientific">Thermothielavioides terrestris</name>
    <dbReference type="NCBI Taxonomy" id="2587410"/>
    <lineage>
        <taxon>Eukaryota</taxon>
        <taxon>Fungi</taxon>
        <taxon>Dikarya</taxon>
        <taxon>Ascomycota</taxon>
        <taxon>Pezizomycotina</taxon>
        <taxon>Sordariomycetes</taxon>
        <taxon>Sordariomycetidae</taxon>
        <taxon>Sordariales</taxon>
        <taxon>Chaetomiaceae</taxon>
        <taxon>Thermothielavioides</taxon>
    </lineage>
</organism>
<protein>
    <submittedName>
        <fullName evidence="3">09be4759-24a4-4bed-a9fa-8680be1b78cc</fullName>
    </submittedName>
</protein>
<feature type="region of interest" description="Disordered" evidence="2">
    <location>
        <begin position="1"/>
        <end position="157"/>
    </location>
</feature>
<evidence type="ECO:0000313" key="3">
    <source>
        <dbReference type="EMBL" id="SPQ27363.1"/>
    </source>
</evidence>
<dbReference type="AlphaFoldDB" id="A0A446BXY3"/>
<evidence type="ECO:0000313" key="4">
    <source>
        <dbReference type="Proteomes" id="UP000289323"/>
    </source>
</evidence>
<feature type="region of interest" description="Disordered" evidence="2">
    <location>
        <begin position="219"/>
        <end position="271"/>
    </location>
</feature>
<dbReference type="EMBL" id="OUUZ01000019">
    <property type="protein sequence ID" value="SPQ27363.1"/>
    <property type="molecule type" value="Genomic_DNA"/>
</dbReference>
<evidence type="ECO:0000256" key="1">
    <source>
        <dbReference type="SAM" id="Coils"/>
    </source>
</evidence>
<accession>A0A446BXY3</accession>
<proteinExistence type="predicted"/>
<evidence type="ECO:0000256" key="2">
    <source>
        <dbReference type="SAM" id="MobiDB-lite"/>
    </source>
</evidence>
<feature type="compositionally biased region" description="Low complexity" evidence="2">
    <location>
        <begin position="31"/>
        <end position="66"/>
    </location>
</feature>
<gene>
    <name evidence="3" type="ORF">TT172_LOCUS9782</name>
</gene>